<dbReference type="Proteomes" id="UP001375240">
    <property type="component" value="Unassembled WGS sequence"/>
</dbReference>
<dbReference type="NCBIfam" id="TIGR01147">
    <property type="entry name" value="V_ATP_synt_G"/>
    <property type="match status" value="1"/>
</dbReference>
<dbReference type="FunFam" id="1.20.5.2950:FF:000001">
    <property type="entry name" value="V-type proton ATPase subunit G"/>
    <property type="match status" value="1"/>
</dbReference>
<protein>
    <recommendedName>
        <fullName evidence="5">V-type proton ATPase subunit G</fullName>
    </recommendedName>
</protein>
<evidence type="ECO:0000313" key="8">
    <source>
        <dbReference type="Proteomes" id="UP001375240"/>
    </source>
</evidence>
<organism evidence="7 8">
    <name type="scientific">Orbilia brochopaga</name>
    <dbReference type="NCBI Taxonomy" id="3140254"/>
    <lineage>
        <taxon>Eukaryota</taxon>
        <taxon>Fungi</taxon>
        <taxon>Dikarya</taxon>
        <taxon>Ascomycota</taxon>
        <taxon>Pezizomycotina</taxon>
        <taxon>Orbiliomycetes</taxon>
        <taxon>Orbiliales</taxon>
        <taxon>Orbiliaceae</taxon>
        <taxon>Orbilia</taxon>
    </lineage>
</organism>
<dbReference type="GO" id="GO:0016887">
    <property type="term" value="F:ATP hydrolysis activity"/>
    <property type="evidence" value="ECO:0007669"/>
    <property type="project" value="TreeGrafter"/>
</dbReference>
<keyword evidence="8" id="KW-1185">Reference proteome</keyword>
<dbReference type="Gene3D" id="1.20.5.2950">
    <property type="match status" value="1"/>
</dbReference>
<evidence type="ECO:0000256" key="4">
    <source>
        <dbReference type="ARBA" id="ARBA00023065"/>
    </source>
</evidence>
<gene>
    <name evidence="7" type="primary">VMA10</name>
    <name evidence="7" type="ORF">TWF696_009769</name>
</gene>
<reference evidence="7 8" key="1">
    <citation type="submission" date="2019-10" db="EMBL/GenBank/DDBJ databases">
        <authorList>
            <person name="Palmer J.M."/>
        </authorList>
    </citation>
    <scope>NUCLEOTIDE SEQUENCE [LARGE SCALE GENOMIC DNA]</scope>
    <source>
        <strain evidence="7 8">TWF696</strain>
    </source>
</reference>
<evidence type="ECO:0000256" key="3">
    <source>
        <dbReference type="ARBA" id="ARBA00022781"/>
    </source>
</evidence>
<proteinExistence type="inferred from homology"/>
<comment type="subunit">
    <text evidence="5">V-ATPase is a heteromultimeric enzyme made up of two complexes: the ATP-hydrolytic V1 complex and the proton translocation V0 complex.</text>
</comment>
<sequence length="166" mass="18249">MTTRGSCSPAIQTADIASILPSSGHLALASTISNISTYLPPSIQNVKMSAQNSQGIQTLLNAEQEAQKIVQKARAYRVQRVKDARAEAQKEIEEYRQKKEEEFGRFEAEHSGINAQAERDAEREIEGKLAEIAQAGKKNRDQVIKDLIAAVTTIKPQPHVNSKPAQ</sequence>
<dbReference type="InterPro" id="IPR005124">
    <property type="entry name" value="V-ATPase_G"/>
</dbReference>
<evidence type="ECO:0000313" key="7">
    <source>
        <dbReference type="EMBL" id="KAK6338973.1"/>
    </source>
</evidence>
<evidence type="ECO:0000256" key="1">
    <source>
        <dbReference type="ARBA" id="ARBA00010066"/>
    </source>
</evidence>
<keyword evidence="4 5" id="KW-0406">Ion transport</keyword>
<evidence type="ECO:0000256" key="2">
    <source>
        <dbReference type="ARBA" id="ARBA00022448"/>
    </source>
</evidence>
<comment type="similarity">
    <text evidence="1 5">Belongs to the V-ATPase G subunit family.</text>
</comment>
<keyword evidence="2 5" id="KW-0813">Transport</keyword>
<name>A0AAV9UFS3_9PEZI</name>
<dbReference type="GO" id="GO:0000221">
    <property type="term" value="C:vacuolar proton-transporting V-type ATPase, V1 domain"/>
    <property type="evidence" value="ECO:0007669"/>
    <property type="project" value="TreeGrafter"/>
</dbReference>
<dbReference type="PANTHER" id="PTHR12713:SF11">
    <property type="entry name" value="V-TYPE PROTON ATPASE SUBUNIT G"/>
    <property type="match status" value="1"/>
</dbReference>
<dbReference type="Pfam" id="PF03179">
    <property type="entry name" value="V-ATPase_G"/>
    <property type="match status" value="1"/>
</dbReference>
<dbReference type="AlphaFoldDB" id="A0AAV9UFS3"/>
<evidence type="ECO:0000256" key="6">
    <source>
        <dbReference type="SAM" id="Coils"/>
    </source>
</evidence>
<dbReference type="GO" id="GO:0046961">
    <property type="term" value="F:proton-transporting ATPase activity, rotational mechanism"/>
    <property type="evidence" value="ECO:0007669"/>
    <property type="project" value="InterPro"/>
</dbReference>
<keyword evidence="6" id="KW-0175">Coiled coil</keyword>
<comment type="caution">
    <text evidence="7">The sequence shown here is derived from an EMBL/GenBank/DDBJ whole genome shotgun (WGS) entry which is preliminary data.</text>
</comment>
<keyword evidence="3 5" id="KW-0375">Hydrogen ion transport</keyword>
<accession>A0AAV9UFS3</accession>
<dbReference type="PANTHER" id="PTHR12713">
    <property type="entry name" value="VACUOLAR ATP SYNTHASE SUBUNIT G"/>
    <property type="match status" value="1"/>
</dbReference>
<feature type="coiled-coil region" evidence="6">
    <location>
        <begin position="59"/>
        <end position="105"/>
    </location>
</feature>
<dbReference type="EMBL" id="JAVHNQ010000009">
    <property type="protein sequence ID" value="KAK6338973.1"/>
    <property type="molecule type" value="Genomic_DNA"/>
</dbReference>
<evidence type="ECO:0000256" key="5">
    <source>
        <dbReference type="RuleBase" id="RU364019"/>
    </source>
</evidence>
<comment type="function">
    <text evidence="5">Subunit of the V1 complex of vacuolar(H+)-ATPase (V-ATPase), a multisubunit enzyme composed of a peripheral complex (V1) that hydrolyzes ATP and a membrane integral complex (V0) that translocates protons. V-ATPase is responsible for acidifying and maintaining the pH of intracellular compartments and in some cell types, is targeted to the plasma membrane, where it is responsible for acidifying the extracellular environment.</text>
</comment>